<gene>
    <name evidence="2" type="ORF">Mgra_00008767</name>
</gene>
<sequence length="78" mass="8432">MASQKVICFLTIISFLFLIGFEYINAESCQECFNNLCNGPCASSCSACSGCQNDFKRLCRTPCSGFKGTLVIPPCTGK</sequence>
<evidence type="ECO:0000313" key="3">
    <source>
        <dbReference type="Proteomes" id="UP000605970"/>
    </source>
</evidence>
<evidence type="ECO:0000313" key="2">
    <source>
        <dbReference type="EMBL" id="KAF7630992.1"/>
    </source>
</evidence>
<reference evidence="2" key="1">
    <citation type="journal article" date="2020" name="Ecol. Evol.">
        <title>Genome structure and content of the rice root-knot nematode (Meloidogyne graminicola).</title>
        <authorList>
            <person name="Phan N.T."/>
            <person name="Danchin E.G.J."/>
            <person name="Klopp C."/>
            <person name="Perfus-Barbeoch L."/>
            <person name="Kozlowski D.K."/>
            <person name="Koutsovoulos G.D."/>
            <person name="Lopez-Roques C."/>
            <person name="Bouchez O."/>
            <person name="Zahm M."/>
            <person name="Besnard G."/>
            <person name="Bellafiore S."/>
        </authorList>
    </citation>
    <scope>NUCLEOTIDE SEQUENCE</scope>
    <source>
        <strain evidence="2">VN-18</strain>
    </source>
</reference>
<comment type="caution">
    <text evidence="2">The sequence shown here is derived from an EMBL/GenBank/DDBJ whole genome shotgun (WGS) entry which is preliminary data.</text>
</comment>
<dbReference type="EMBL" id="JABEBT010000122">
    <property type="protein sequence ID" value="KAF7630992.1"/>
    <property type="molecule type" value="Genomic_DNA"/>
</dbReference>
<proteinExistence type="predicted"/>
<dbReference type="Proteomes" id="UP000605970">
    <property type="component" value="Unassembled WGS sequence"/>
</dbReference>
<organism evidence="2 3">
    <name type="scientific">Meloidogyne graminicola</name>
    <dbReference type="NCBI Taxonomy" id="189291"/>
    <lineage>
        <taxon>Eukaryota</taxon>
        <taxon>Metazoa</taxon>
        <taxon>Ecdysozoa</taxon>
        <taxon>Nematoda</taxon>
        <taxon>Chromadorea</taxon>
        <taxon>Rhabditida</taxon>
        <taxon>Tylenchina</taxon>
        <taxon>Tylenchomorpha</taxon>
        <taxon>Tylenchoidea</taxon>
        <taxon>Meloidogynidae</taxon>
        <taxon>Meloidogyninae</taxon>
        <taxon>Meloidogyne</taxon>
    </lineage>
</organism>
<feature type="chain" id="PRO_5035900113" evidence="1">
    <location>
        <begin position="27"/>
        <end position="78"/>
    </location>
</feature>
<dbReference type="OrthoDB" id="5893855at2759"/>
<accession>A0A8S9ZEW5</accession>
<protein>
    <submittedName>
        <fullName evidence="2">Uncharacterized protein</fullName>
    </submittedName>
</protein>
<evidence type="ECO:0000256" key="1">
    <source>
        <dbReference type="SAM" id="SignalP"/>
    </source>
</evidence>
<dbReference type="AlphaFoldDB" id="A0A8S9ZEW5"/>
<keyword evidence="1" id="KW-0732">Signal</keyword>
<feature type="signal peptide" evidence="1">
    <location>
        <begin position="1"/>
        <end position="26"/>
    </location>
</feature>
<name>A0A8S9ZEW5_9BILA</name>
<keyword evidence="3" id="KW-1185">Reference proteome</keyword>